<feature type="transmembrane region" description="Helical" evidence="6">
    <location>
        <begin position="408"/>
        <end position="434"/>
    </location>
</feature>
<feature type="compositionally biased region" description="Polar residues" evidence="5">
    <location>
        <begin position="1"/>
        <end position="15"/>
    </location>
</feature>
<gene>
    <name evidence="8" type="ORF">PSALAMII_LOCUS5586</name>
</gene>
<dbReference type="SUPFAM" id="SSF103473">
    <property type="entry name" value="MFS general substrate transporter"/>
    <property type="match status" value="1"/>
</dbReference>
<dbReference type="GO" id="GO:0022857">
    <property type="term" value="F:transmembrane transporter activity"/>
    <property type="evidence" value="ECO:0007669"/>
    <property type="project" value="InterPro"/>
</dbReference>
<reference evidence="8" key="1">
    <citation type="submission" date="2021-07" db="EMBL/GenBank/DDBJ databases">
        <authorList>
            <person name="Branca A.L. A."/>
        </authorList>
    </citation>
    <scope>NUCLEOTIDE SEQUENCE</scope>
</reference>
<feature type="transmembrane region" description="Helical" evidence="6">
    <location>
        <begin position="252"/>
        <end position="271"/>
    </location>
</feature>
<dbReference type="Pfam" id="PF07690">
    <property type="entry name" value="MFS_1"/>
    <property type="match status" value="1"/>
</dbReference>
<organism evidence="8 9">
    <name type="scientific">Penicillium salamii</name>
    <dbReference type="NCBI Taxonomy" id="1612424"/>
    <lineage>
        <taxon>Eukaryota</taxon>
        <taxon>Fungi</taxon>
        <taxon>Dikarya</taxon>
        <taxon>Ascomycota</taxon>
        <taxon>Pezizomycotina</taxon>
        <taxon>Eurotiomycetes</taxon>
        <taxon>Eurotiomycetidae</taxon>
        <taxon>Eurotiales</taxon>
        <taxon>Aspergillaceae</taxon>
        <taxon>Penicillium</taxon>
    </lineage>
</organism>
<feature type="compositionally biased region" description="Low complexity" evidence="5">
    <location>
        <begin position="16"/>
        <end position="34"/>
    </location>
</feature>
<dbReference type="OrthoDB" id="2130629at2759"/>
<feature type="transmembrane region" description="Helical" evidence="6">
    <location>
        <begin position="184"/>
        <end position="206"/>
    </location>
</feature>
<dbReference type="Gene3D" id="1.20.1250.20">
    <property type="entry name" value="MFS general substrate transporter like domains"/>
    <property type="match status" value="2"/>
</dbReference>
<dbReference type="InterPro" id="IPR011701">
    <property type="entry name" value="MFS"/>
</dbReference>
<evidence type="ECO:0000259" key="7">
    <source>
        <dbReference type="PROSITE" id="PS50850"/>
    </source>
</evidence>
<feature type="transmembrane region" description="Helical" evidence="6">
    <location>
        <begin position="121"/>
        <end position="141"/>
    </location>
</feature>
<comment type="caution">
    <text evidence="8">The sequence shown here is derived from an EMBL/GenBank/DDBJ whole genome shotgun (WGS) entry which is preliminary data.</text>
</comment>
<sequence length="519" mass="55543">MERSTLSPGDKQSQIPNSNTSTPSGDPTSTSDVPHVTPSSQGKPPELSSRTAEILFITICSAGQLFFAVFLANTLVNQSTLIAALGSSSSLSPWLIGSFLLANGISVVISGSLADLTDPRSLTVGAFIWLTIWNLIGVFSINPHMMVLYFVVRAMQGLAVGVLESTAMSMLGRIYNPGQRKNNVFAAMSAMIPMGFGIGALQGGALSAHLEWVFGSSAILCFVCVPAAIWAVPSLEPSGSSGERLSIRDFDFLGAAISVSACGVLIFGLTQGSPTHWTPYTYALVIVGILLFVAFYFVERWVSRPLIDNRLWKTPGFLPLIVSYFLGYGAYVGGWMFYAVRFFLTIQGHSPIIVACYLIPISIAGAVATCLVARSLHVLPGHYILITSMIAFGLGPVFFLPQTAHTTYWALAFPGIILSTFGPDMSFAAASIFITSNVPKSFQGSAGSLLITMQNLSSAVFTAIGDSIGEKVTSLDGYSLDLQSLRAIWWFSFGSSMLGVLICVAFVRIPKSEEKEHVQ</sequence>
<evidence type="ECO:0000256" key="6">
    <source>
        <dbReference type="SAM" id="Phobius"/>
    </source>
</evidence>
<keyword evidence="3 6" id="KW-1133">Transmembrane helix</keyword>
<dbReference type="Proteomes" id="UP001152646">
    <property type="component" value="Unassembled WGS sequence"/>
</dbReference>
<feature type="transmembrane region" description="Helical" evidence="6">
    <location>
        <begin position="317"/>
        <end position="340"/>
    </location>
</feature>
<dbReference type="EMBL" id="CAJVPA010000184">
    <property type="protein sequence ID" value="CAG8376962.1"/>
    <property type="molecule type" value="Genomic_DNA"/>
</dbReference>
<protein>
    <recommendedName>
        <fullName evidence="7">Major facilitator superfamily (MFS) profile domain-containing protein</fullName>
    </recommendedName>
</protein>
<feature type="transmembrane region" description="Helical" evidence="6">
    <location>
        <begin position="277"/>
        <end position="297"/>
    </location>
</feature>
<feature type="transmembrane region" description="Helical" evidence="6">
    <location>
        <begin position="212"/>
        <end position="232"/>
    </location>
</feature>
<dbReference type="PROSITE" id="PS50850">
    <property type="entry name" value="MFS"/>
    <property type="match status" value="1"/>
</dbReference>
<evidence type="ECO:0000256" key="4">
    <source>
        <dbReference type="ARBA" id="ARBA00023136"/>
    </source>
</evidence>
<dbReference type="PANTHER" id="PTHR42718">
    <property type="entry name" value="MAJOR FACILITATOR SUPERFAMILY MULTIDRUG TRANSPORTER MFSC"/>
    <property type="match status" value="1"/>
</dbReference>
<dbReference type="PANTHER" id="PTHR42718:SF41">
    <property type="entry name" value="MFS TRANSPORTER OF UNKOWN SPECIFICITY (AFU_ORTHOLOGUE AFUA_5G09940)-RELATED"/>
    <property type="match status" value="1"/>
</dbReference>
<evidence type="ECO:0000256" key="1">
    <source>
        <dbReference type="ARBA" id="ARBA00004141"/>
    </source>
</evidence>
<feature type="region of interest" description="Disordered" evidence="5">
    <location>
        <begin position="1"/>
        <end position="46"/>
    </location>
</feature>
<evidence type="ECO:0000256" key="3">
    <source>
        <dbReference type="ARBA" id="ARBA00022989"/>
    </source>
</evidence>
<evidence type="ECO:0000256" key="2">
    <source>
        <dbReference type="ARBA" id="ARBA00022692"/>
    </source>
</evidence>
<keyword evidence="4 6" id="KW-0472">Membrane</keyword>
<comment type="subcellular location">
    <subcellularLocation>
        <location evidence="1">Membrane</location>
        <topology evidence="1">Multi-pass membrane protein</topology>
    </subcellularLocation>
</comment>
<feature type="transmembrane region" description="Helical" evidence="6">
    <location>
        <begin position="352"/>
        <end position="371"/>
    </location>
</feature>
<dbReference type="InterPro" id="IPR020846">
    <property type="entry name" value="MFS_dom"/>
</dbReference>
<feature type="transmembrane region" description="Helical" evidence="6">
    <location>
        <begin position="94"/>
        <end position="114"/>
    </location>
</feature>
<feature type="transmembrane region" description="Helical" evidence="6">
    <location>
        <begin position="54"/>
        <end position="74"/>
    </location>
</feature>
<evidence type="ECO:0000313" key="8">
    <source>
        <dbReference type="EMBL" id="CAG8376962.1"/>
    </source>
</evidence>
<evidence type="ECO:0000313" key="9">
    <source>
        <dbReference type="Proteomes" id="UP001152646"/>
    </source>
</evidence>
<feature type="domain" description="Major facilitator superfamily (MFS) profile" evidence="7">
    <location>
        <begin position="56"/>
        <end position="511"/>
    </location>
</feature>
<name>A0A9W4J615_9EURO</name>
<feature type="transmembrane region" description="Helical" evidence="6">
    <location>
        <begin position="488"/>
        <end position="507"/>
    </location>
</feature>
<dbReference type="GO" id="GO:0016020">
    <property type="term" value="C:membrane"/>
    <property type="evidence" value="ECO:0007669"/>
    <property type="project" value="UniProtKB-SubCell"/>
</dbReference>
<dbReference type="InterPro" id="IPR036259">
    <property type="entry name" value="MFS_trans_sf"/>
</dbReference>
<keyword evidence="2 6" id="KW-0812">Transmembrane</keyword>
<evidence type="ECO:0000256" key="5">
    <source>
        <dbReference type="SAM" id="MobiDB-lite"/>
    </source>
</evidence>
<proteinExistence type="predicted"/>
<dbReference type="AlphaFoldDB" id="A0A9W4J615"/>
<feature type="transmembrane region" description="Helical" evidence="6">
    <location>
        <begin position="383"/>
        <end position="402"/>
    </location>
</feature>
<accession>A0A9W4J615</accession>